<evidence type="ECO:0000313" key="2">
    <source>
        <dbReference type="EMBL" id="MFC4353958.1"/>
    </source>
</evidence>
<name>A0ABV8UT10_9BACL</name>
<feature type="compositionally biased region" description="Basic and acidic residues" evidence="1">
    <location>
        <begin position="51"/>
        <end position="65"/>
    </location>
</feature>
<protein>
    <submittedName>
        <fullName evidence="2">Uncharacterized protein</fullName>
    </submittedName>
</protein>
<dbReference type="RefSeq" id="WP_378139866.1">
    <property type="nucleotide sequence ID" value="NZ_JBHSEF010000009.1"/>
</dbReference>
<sequence length="65" mass="7650">MNEFEKEKEKNNSGKIPLPSDEKSLTEEEKIDSDPFFYREDPADTEGENELYNHKKADKDDIRSK</sequence>
<evidence type="ECO:0000256" key="1">
    <source>
        <dbReference type="SAM" id="MobiDB-lite"/>
    </source>
</evidence>
<feature type="region of interest" description="Disordered" evidence="1">
    <location>
        <begin position="1"/>
        <end position="65"/>
    </location>
</feature>
<keyword evidence="3" id="KW-1185">Reference proteome</keyword>
<dbReference type="Proteomes" id="UP001595733">
    <property type="component" value="Unassembled WGS sequence"/>
</dbReference>
<gene>
    <name evidence="2" type="ORF">ACFO0S_02605</name>
</gene>
<reference evidence="3" key="1">
    <citation type="journal article" date="2019" name="Int. J. Syst. Evol. Microbiol.">
        <title>The Global Catalogue of Microorganisms (GCM) 10K type strain sequencing project: providing services to taxonomists for standard genome sequencing and annotation.</title>
        <authorList>
            <consortium name="The Broad Institute Genomics Platform"/>
            <consortium name="The Broad Institute Genome Sequencing Center for Infectious Disease"/>
            <person name="Wu L."/>
            <person name="Ma J."/>
        </authorList>
    </citation>
    <scope>NUCLEOTIDE SEQUENCE [LARGE SCALE GENOMIC DNA]</scope>
    <source>
        <strain evidence="3">CCUG 50353</strain>
    </source>
</reference>
<dbReference type="EMBL" id="JBHSEF010000009">
    <property type="protein sequence ID" value="MFC4353958.1"/>
    <property type="molecule type" value="Genomic_DNA"/>
</dbReference>
<proteinExistence type="predicted"/>
<comment type="caution">
    <text evidence="2">The sequence shown here is derived from an EMBL/GenBank/DDBJ whole genome shotgun (WGS) entry which is preliminary data.</text>
</comment>
<accession>A0ABV8UT10</accession>
<feature type="compositionally biased region" description="Basic and acidic residues" evidence="1">
    <location>
        <begin position="1"/>
        <end position="12"/>
    </location>
</feature>
<organism evidence="2 3">
    <name type="scientific">Chryseomicrobium palamuruense</name>
    <dbReference type="NCBI Taxonomy" id="682973"/>
    <lineage>
        <taxon>Bacteria</taxon>
        <taxon>Bacillati</taxon>
        <taxon>Bacillota</taxon>
        <taxon>Bacilli</taxon>
        <taxon>Bacillales</taxon>
        <taxon>Caryophanaceae</taxon>
        <taxon>Chryseomicrobium</taxon>
    </lineage>
</organism>
<evidence type="ECO:0000313" key="3">
    <source>
        <dbReference type="Proteomes" id="UP001595733"/>
    </source>
</evidence>